<evidence type="ECO:0000313" key="1">
    <source>
        <dbReference type="EMBL" id="KAJ2970793.1"/>
    </source>
</evidence>
<name>A0ACC1MW94_9APHY</name>
<dbReference type="Proteomes" id="UP001144978">
    <property type="component" value="Unassembled WGS sequence"/>
</dbReference>
<protein>
    <submittedName>
        <fullName evidence="1">Uncharacterized protein</fullName>
    </submittedName>
</protein>
<keyword evidence="2" id="KW-1185">Reference proteome</keyword>
<gene>
    <name evidence="1" type="ORF">NUW54_g12652</name>
</gene>
<evidence type="ECO:0000313" key="2">
    <source>
        <dbReference type="Proteomes" id="UP001144978"/>
    </source>
</evidence>
<organism evidence="1 2">
    <name type="scientific">Trametes sanguinea</name>
    <dbReference type="NCBI Taxonomy" id="158606"/>
    <lineage>
        <taxon>Eukaryota</taxon>
        <taxon>Fungi</taxon>
        <taxon>Dikarya</taxon>
        <taxon>Basidiomycota</taxon>
        <taxon>Agaricomycotina</taxon>
        <taxon>Agaricomycetes</taxon>
        <taxon>Polyporales</taxon>
        <taxon>Polyporaceae</taxon>
        <taxon>Trametes</taxon>
    </lineage>
</organism>
<proteinExistence type="predicted"/>
<sequence>MSDPPSSPPPPDENPGPVSAVSHTPETPPRNQSPQITSTTPSGDPPTQPRSINEDVRDSSEQRPVTPIGQEPMASTRSEGSSRAAMDSTRQAFRRDGPQRREQAKQQHRVTFTAPPAATRRKRTSDEDEFDNEKAPRIEAQNWVPHLTPKKTRPRNELLRRAPPSDYQLLKSISPHSSAHALEAPGPQRGSVGIESPTRHVPASVSPPPTEVRRNILCFTMTHLKSI</sequence>
<comment type="caution">
    <text evidence="1">The sequence shown here is derived from an EMBL/GenBank/DDBJ whole genome shotgun (WGS) entry which is preliminary data.</text>
</comment>
<accession>A0ACC1MW94</accession>
<dbReference type="EMBL" id="JANSHE010005478">
    <property type="protein sequence ID" value="KAJ2970793.1"/>
    <property type="molecule type" value="Genomic_DNA"/>
</dbReference>
<reference evidence="1" key="1">
    <citation type="submission" date="2022-08" db="EMBL/GenBank/DDBJ databases">
        <title>Genome Sequence of Pycnoporus sanguineus.</title>
        <authorList>
            <person name="Buettner E."/>
        </authorList>
    </citation>
    <scope>NUCLEOTIDE SEQUENCE</scope>
    <source>
        <strain evidence="1">CG-C14</strain>
    </source>
</reference>